<evidence type="ECO:0000256" key="1">
    <source>
        <dbReference type="SAM" id="MobiDB-lite"/>
    </source>
</evidence>
<feature type="compositionally biased region" description="Basic and acidic residues" evidence="1">
    <location>
        <begin position="1"/>
        <end position="12"/>
    </location>
</feature>
<keyword evidence="2" id="KW-0472">Membrane</keyword>
<feature type="transmembrane region" description="Helical" evidence="2">
    <location>
        <begin position="127"/>
        <end position="149"/>
    </location>
</feature>
<feature type="transmembrane region" description="Helical" evidence="2">
    <location>
        <begin position="76"/>
        <end position="99"/>
    </location>
</feature>
<feature type="region of interest" description="Disordered" evidence="1">
    <location>
        <begin position="1"/>
        <end position="65"/>
    </location>
</feature>
<reference evidence="4" key="1">
    <citation type="journal article" date="2019" name="Int. J. Syst. Evol. Microbiol.">
        <title>The Global Catalogue of Microorganisms (GCM) 10K type strain sequencing project: providing services to taxonomists for standard genome sequencing and annotation.</title>
        <authorList>
            <consortium name="The Broad Institute Genomics Platform"/>
            <consortium name="The Broad Institute Genome Sequencing Center for Infectious Disease"/>
            <person name="Wu L."/>
            <person name="Ma J."/>
        </authorList>
    </citation>
    <scope>NUCLEOTIDE SEQUENCE [LARGE SCALE GENOMIC DNA]</scope>
    <source>
        <strain evidence="4">CGMCC 4.7246</strain>
    </source>
</reference>
<evidence type="ECO:0008006" key="5">
    <source>
        <dbReference type="Google" id="ProtNLM"/>
    </source>
</evidence>
<accession>A0ABW1P3S6</accession>
<dbReference type="RefSeq" id="WP_380634477.1">
    <property type="nucleotide sequence ID" value="NZ_JBHSQO010000006.1"/>
</dbReference>
<feature type="transmembrane region" description="Helical" evidence="2">
    <location>
        <begin position="161"/>
        <end position="194"/>
    </location>
</feature>
<dbReference type="EMBL" id="JBHSQO010000006">
    <property type="protein sequence ID" value="MFC6089347.1"/>
    <property type="molecule type" value="Genomic_DNA"/>
</dbReference>
<evidence type="ECO:0000313" key="4">
    <source>
        <dbReference type="Proteomes" id="UP001596220"/>
    </source>
</evidence>
<gene>
    <name evidence="3" type="ORF">ACFP3R_08700</name>
</gene>
<keyword evidence="2" id="KW-1133">Transmembrane helix</keyword>
<organism evidence="3 4">
    <name type="scientific">Saccharothrix lopnurensis</name>
    <dbReference type="NCBI Taxonomy" id="1670621"/>
    <lineage>
        <taxon>Bacteria</taxon>
        <taxon>Bacillati</taxon>
        <taxon>Actinomycetota</taxon>
        <taxon>Actinomycetes</taxon>
        <taxon>Pseudonocardiales</taxon>
        <taxon>Pseudonocardiaceae</taxon>
        <taxon>Saccharothrix</taxon>
    </lineage>
</organism>
<evidence type="ECO:0000313" key="3">
    <source>
        <dbReference type="EMBL" id="MFC6089347.1"/>
    </source>
</evidence>
<protein>
    <recommendedName>
        <fullName evidence="5">DUF4064 domain-containing protein</fullName>
    </recommendedName>
</protein>
<comment type="caution">
    <text evidence="3">The sequence shown here is derived from an EMBL/GenBank/DDBJ whole genome shotgun (WGS) entry which is preliminary data.</text>
</comment>
<dbReference type="Proteomes" id="UP001596220">
    <property type="component" value="Unassembled WGS sequence"/>
</dbReference>
<keyword evidence="4" id="KW-1185">Reference proteome</keyword>
<proteinExistence type="predicted"/>
<sequence length="211" mass="22477">MTTPQDPEHRPQQEPYATPAPPPPQSEQPAGYQSTGYQPAGYPSTGYPAGGGYPTPERDVPGAAPRTAPKQVRISFWLWLATAALITVLAVAALLIMLANPQAVVDIAKQNGGSQGLTDEQLRTGLVAFQVFFTVAAVVVAGLLVFFAVKARAGRPWARTWLNVTGIVALLLSMFGFTLLSLLVVVPLVAAVFLLYTPASKEYFEAAKRLG</sequence>
<evidence type="ECO:0000256" key="2">
    <source>
        <dbReference type="SAM" id="Phobius"/>
    </source>
</evidence>
<name>A0ABW1P3S6_9PSEU</name>
<keyword evidence="2" id="KW-0812">Transmembrane</keyword>